<feature type="region of interest" description="Disordered" evidence="6">
    <location>
        <begin position="1"/>
        <end position="23"/>
    </location>
</feature>
<dbReference type="GO" id="GO:0022625">
    <property type="term" value="C:cytosolic large ribosomal subunit"/>
    <property type="evidence" value="ECO:0007669"/>
    <property type="project" value="TreeGrafter"/>
</dbReference>
<reference evidence="9 10" key="1">
    <citation type="submission" date="2012-12" db="EMBL/GenBank/DDBJ databases">
        <title>Whole genome shotgun sequence of Gordonia hirsuta NBRC 16056.</title>
        <authorList>
            <person name="Isaki-Nakamura S."/>
            <person name="Hosoyama A."/>
            <person name="Tsuchikane K."/>
            <person name="Katsumata H."/>
            <person name="Baba S."/>
            <person name="Yamazaki S."/>
            <person name="Fujita N."/>
        </authorList>
    </citation>
    <scope>NUCLEOTIDE SEQUENCE [LARGE SCALE GENOMIC DNA]</scope>
    <source>
        <strain evidence="9 10">NBRC 16056</strain>
    </source>
</reference>
<name>L7LBJ0_9ACTN</name>
<dbReference type="GO" id="GO:0006412">
    <property type="term" value="P:translation"/>
    <property type="evidence" value="ECO:0007669"/>
    <property type="project" value="UniProtKB-UniRule"/>
</dbReference>
<dbReference type="GO" id="GO:0008097">
    <property type="term" value="F:5S rRNA binding"/>
    <property type="evidence" value="ECO:0007669"/>
    <property type="project" value="InterPro"/>
</dbReference>
<sequence>MSTQTPKLSTTDRTETGKGAARRARRAGLVPAVLYGHGADPKHLLLPKLELAAILRGHGTNAVIDLQIDGESQLALTRQVDVQPVRNYIEHVDLLIVRRGEKVIVEVPLIIEGETGPAGGLVVQDASSVEVEADALNIPDHLVVSIEGLEPVTNITAGELELPEGVTLVSPEDLLVTSVNEEKKIAEPSEDEAAEGAEGAAGEEAAE</sequence>
<evidence type="ECO:0000256" key="1">
    <source>
        <dbReference type="ARBA" id="ARBA00022730"/>
    </source>
</evidence>
<feature type="region of interest" description="Disordered" evidence="6">
    <location>
        <begin position="179"/>
        <end position="207"/>
    </location>
</feature>
<dbReference type="PANTHER" id="PTHR33284">
    <property type="entry name" value="RIBOSOMAL PROTEIN L25/GLN-TRNA SYNTHETASE, ANTI-CODON-BINDING DOMAIN-CONTAINING PROTEIN"/>
    <property type="match status" value="1"/>
</dbReference>
<dbReference type="RefSeq" id="WP_005939455.1">
    <property type="nucleotide sequence ID" value="NZ_ATVK01000010.1"/>
</dbReference>
<keyword evidence="2 5" id="KW-0694">RNA-binding</keyword>
<feature type="domain" description="Large ribosomal subunit protein bL25 L25" evidence="7">
    <location>
        <begin position="8"/>
        <end position="94"/>
    </location>
</feature>
<evidence type="ECO:0000256" key="5">
    <source>
        <dbReference type="HAMAP-Rule" id="MF_01334"/>
    </source>
</evidence>
<dbReference type="OrthoDB" id="5242980at2"/>
<gene>
    <name evidence="5 9" type="primary">rplY</name>
    <name evidence="5" type="synonym">ctc</name>
    <name evidence="9" type="ORF">GOHSU_19_00120</name>
</gene>
<organism evidence="9 10">
    <name type="scientific">Gordonia hirsuta DSM 44140 = NBRC 16056</name>
    <dbReference type="NCBI Taxonomy" id="1121927"/>
    <lineage>
        <taxon>Bacteria</taxon>
        <taxon>Bacillati</taxon>
        <taxon>Actinomycetota</taxon>
        <taxon>Actinomycetes</taxon>
        <taxon>Mycobacteriales</taxon>
        <taxon>Gordoniaceae</taxon>
        <taxon>Gordonia</taxon>
    </lineage>
</organism>
<feature type="domain" description="Large ribosomal subunit protein bL25 beta" evidence="8">
    <location>
        <begin position="102"/>
        <end position="182"/>
    </location>
</feature>
<evidence type="ECO:0000259" key="8">
    <source>
        <dbReference type="Pfam" id="PF14693"/>
    </source>
</evidence>
<evidence type="ECO:0000256" key="4">
    <source>
        <dbReference type="ARBA" id="ARBA00023274"/>
    </source>
</evidence>
<dbReference type="HAMAP" id="MF_01334">
    <property type="entry name" value="Ribosomal_bL25_CTC"/>
    <property type="match status" value="1"/>
</dbReference>
<dbReference type="InterPro" id="IPR029751">
    <property type="entry name" value="Ribosomal_L25_dom"/>
</dbReference>
<comment type="similarity">
    <text evidence="5">Belongs to the bacterial ribosomal protein bL25 family. CTC subfamily.</text>
</comment>
<evidence type="ECO:0000256" key="6">
    <source>
        <dbReference type="SAM" id="MobiDB-lite"/>
    </source>
</evidence>
<dbReference type="Proteomes" id="UP000053405">
    <property type="component" value="Unassembled WGS sequence"/>
</dbReference>
<protein>
    <recommendedName>
        <fullName evidence="5">Large ribosomal subunit protein bL25</fullName>
    </recommendedName>
    <alternativeName>
        <fullName evidence="5">General stress protein CTC</fullName>
    </alternativeName>
</protein>
<evidence type="ECO:0000256" key="3">
    <source>
        <dbReference type="ARBA" id="ARBA00022980"/>
    </source>
</evidence>
<dbReference type="Gene3D" id="2.170.120.20">
    <property type="entry name" value="Ribosomal protein L25, beta domain"/>
    <property type="match status" value="1"/>
</dbReference>
<keyword evidence="1 5" id="KW-0699">rRNA-binding</keyword>
<feature type="compositionally biased region" description="Low complexity" evidence="6">
    <location>
        <begin position="196"/>
        <end position="207"/>
    </location>
</feature>
<dbReference type="InterPro" id="IPR037121">
    <property type="entry name" value="Ribosomal_bL25_C"/>
</dbReference>
<dbReference type="Pfam" id="PF01386">
    <property type="entry name" value="Ribosomal_L25p"/>
    <property type="match status" value="1"/>
</dbReference>
<dbReference type="NCBIfam" id="NF004131">
    <property type="entry name" value="PRK05618.2-1"/>
    <property type="match status" value="1"/>
</dbReference>
<evidence type="ECO:0000259" key="7">
    <source>
        <dbReference type="Pfam" id="PF01386"/>
    </source>
</evidence>
<dbReference type="PANTHER" id="PTHR33284:SF1">
    <property type="entry name" value="RIBOSOMAL PROTEIN L25_GLN-TRNA SYNTHETASE, ANTI-CODON-BINDING DOMAIN-CONTAINING PROTEIN"/>
    <property type="match status" value="1"/>
</dbReference>
<dbReference type="EMBL" id="BANT01000019">
    <property type="protein sequence ID" value="GAC57408.1"/>
    <property type="molecule type" value="Genomic_DNA"/>
</dbReference>
<dbReference type="InterPro" id="IPR011035">
    <property type="entry name" value="Ribosomal_bL25/Gln-tRNA_synth"/>
</dbReference>
<dbReference type="CDD" id="cd00495">
    <property type="entry name" value="Ribosomal_L25_TL5_CTC"/>
    <property type="match status" value="1"/>
</dbReference>
<comment type="function">
    <text evidence="5">This is one of the proteins that binds to the 5S RNA in the ribosome where it forms part of the central protuberance.</text>
</comment>
<evidence type="ECO:0000313" key="10">
    <source>
        <dbReference type="Proteomes" id="UP000053405"/>
    </source>
</evidence>
<comment type="subunit">
    <text evidence="5">Part of the 50S ribosomal subunit; part of the 5S rRNA/L5/L18/L25 subcomplex. Contacts the 5S rRNA. Binds to the 5S rRNA independently of L5 and L18.</text>
</comment>
<dbReference type="Pfam" id="PF14693">
    <property type="entry name" value="Ribosomal_TL5_C"/>
    <property type="match status" value="1"/>
</dbReference>
<dbReference type="NCBIfam" id="TIGR00731">
    <property type="entry name" value="bL25_bact_ctc"/>
    <property type="match status" value="1"/>
</dbReference>
<evidence type="ECO:0000256" key="2">
    <source>
        <dbReference type="ARBA" id="ARBA00022884"/>
    </source>
</evidence>
<accession>L7LBJ0</accession>
<dbReference type="InterPro" id="IPR001021">
    <property type="entry name" value="Ribosomal_bL25_long"/>
</dbReference>
<comment type="caution">
    <text evidence="9">The sequence shown here is derived from an EMBL/GenBank/DDBJ whole genome shotgun (WGS) entry which is preliminary data.</text>
</comment>
<dbReference type="STRING" id="1121927.GOHSU_19_00120"/>
<dbReference type="SUPFAM" id="SSF50715">
    <property type="entry name" value="Ribosomal protein L25-like"/>
    <property type="match status" value="1"/>
</dbReference>
<dbReference type="AlphaFoldDB" id="L7LBJ0"/>
<evidence type="ECO:0000313" key="9">
    <source>
        <dbReference type="EMBL" id="GAC57408.1"/>
    </source>
</evidence>
<keyword evidence="4 5" id="KW-0687">Ribonucleoprotein</keyword>
<keyword evidence="10" id="KW-1185">Reference proteome</keyword>
<keyword evidence="3 5" id="KW-0689">Ribosomal protein</keyword>
<dbReference type="InterPro" id="IPR020057">
    <property type="entry name" value="Ribosomal_bL25_b-dom"/>
</dbReference>
<dbReference type="InterPro" id="IPR020930">
    <property type="entry name" value="Ribosomal_uL5_bac-type"/>
</dbReference>
<dbReference type="GO" id="GO:0003735">
    <property type="term" value="F:structural constituent of ribosome"/>
    <property type="evidence" value="ECO:0007669"/>
    <property type="project" value="InterPro"/>
</dbReference>
<proteinExistence type="inferred from homology"/>
<dbReference type="eggNOG" id="COG1825">
    <property type="taxonomic scope" value="Bacteria"/>
</dbReference>
<dbReference type="Gene3D" id="2.40.240.10">
    <property type="entry name" value="Ribosomal Protein L25, Chain P"/>
    <property type="match status" value="1"/>
</dbReference>
<dbReference type="InterPro" id="IPR020056">
    <property type="entry name" value="Rbsml_bL25/Gln-tRNA_synth_N"/>
</dbReference>